<evidence type="ECO:0000256" key="1">
    <source>
        <dbReference type="SAM" id="SignalP"/>
    </source>
</evidence>
<dbReference type="InterPro" id="IPR035513">
    <property type="entry name" value="Invertase/methylesterase_inhib"/>
</dbReference>
<name>A0A5J9VTQ7_9POAL</name>
<dbReference type="GO" id="GO:0004857">
    <property type="term" value="F:enzyme inhibitor activity"/>
    <property type="evidence" value="ECO:0007669"/>
    <property type="project" value="InterPro"/>
</dbReference>
<feature type="chain" id="PRO_5023899830" description="Pectinesterase inhibitor domain-containing protein" evidence="1">
    <location>
        <begin position="25"/>
        <end position="208"/>
    </location>
</feature>
<keyword evidence="1" id="KW-0732">Signal</keyword>
<proteinExistence type="predicted"/>
<keyword evidence="4" id="KW-1185">Reference proteome</keyword>
<dbReference type="Gramene" id="TVU39842">
    <property type="protein sequence ID" value="TVU39842"/>
    <property type="gene ID" value="EJB05_13283"/>
</dbReference>
<dbReference type="AlphaFoldDB" id="A0A5J9VTQ7"/>
<feature type="signal peptide" evidence="1">
    <location>
        <begin position="1"/>
        <end position="24"/>
    </location>
</feature>
<evidence type="ECO:0000259" key="2">
    <source>
        <dbReference type="Pfam" id="PF04043"/>
    </source>
</evidence>
<dbReference type="OrthoDB" id="10540661at2759"/>
<evidence type="ECO:0000313" key="4">
    <source>
        <dbReference type="Proteomes" id="UP000324897"/>
    </source>
</evidence>
<reference evidence="3 4" key="1">
    <citation type="journal article" date="2019" name="Sci. Rep.">
        <title>A high-quality genome of Eragrostis curvula grass provides insights into Poaceae evolution and supports new strategies to enhance forage quality.</title>
        <authorList>
            <person name="Carballo J."/>
            <person name="Santos B.A.C.M."/>
            <person name="Zappacosta D."/>
            <person name="Garbus I."/>
            <person name="Selva J.P."/>
            <person name="Gallo C.A."/>
            <person name="Diaz A."/>
            <person name="Albertini E."/>
            <person name="Caccamo M."/>
            <person name="Echenique V."/>
        </authorList>
    </citation>
    <scope>NUCLEOTIDE SEQUENCE [LARGE SCALE GENOMIC DNA]</scope>
    <source>
        <strain evidence="4">cv. Victoria</strain>
        <tissue evidence="3">Leaf</tissue>
    </source>
</reference>
<protein>
    <recommendedName>
        <fullName evidence="2">Pectinesterase inhibitor domain-containing protein</fullName>
    </recommendedName>
</protein>
<dbReference type="Proteomes" id="UP000324897">
    <property type="component" value="Chromosome 4"/>
</dbReference>
<gene>
    <name evidence="3" type="ORF">EJB05_13283</name>
</gene>
<dbReference type="Gene3D" id="1.20.140.40">
    <property type="entry name" value="Invertase/pectin methylesterase inhibitor family protein"/>
    <property type="match status" value="1"/>
</dbReference>
<dbReference type="EMBL" id="RWGY01000007">
    <property type="protein sequence ID" value="TVU39842.1"/>
    <property type="molecule type" value="Genomic_DNA"/>
</dbReference>
<organism evidence="3 4">
    <name type="scientific">Eragrostis curvula</name>
    <name type="common">weeping love grass</name>
    <dbReference type="NCBI Taxonomy" id="38414"/>
    <lineage>
        <taxon>Eukaryota</taxon>
        <taxon>Viridiplantae</taxon>
        <taxon>Streptophyta</taxon>
        <taxon>Embryophyta</taxon>
        <taxon>Tracheophyta</taxon>
        <taxon>Spermatophyta</taxon>
        <taxon>Magnoliopsida</taxon>
        <taxon>Liliopsida</taxon>
        <taxon>Poales</taxon>
        <taxon>Poaceae</taxon>
        <taxon>PACMAD clade</taxon>
        <taxon>Chloridoideae</taxon>
        <taxon>Eragrostideae</taxon>
        <taxon>Eragrostidinae</taxon>
        <taxon>Eragrostis</taxon>
    </lineage>
</organism>
<dbReference type="Pfam" id="PF04043">
    <property type="entry name" value="PMEI"/>
    <property type="match status" value="1"/>
</dbReference>
<evidence type="ECO:0000313" key="3">
    <source>
        <dbReference type="EMBL" id="TVU39842.1"/>
    </source>
</evidence>
<sequence>MAAPYSSILLIIVLLSVVVPSTLAARSAAGGDSTHLQNACSKTEFPGLCVDALSPIPESRAASPRRLAELAFGYLTARGPALQAEARRVTAATKDASMLRCLREFDENIDRYVVVFGGLSPEKRDADFAEAERRLMGVLDYPSNSGIGCSEDQMRMPVPVGIKNYEAMLQVTLDLMMKAVHASKKNEGKPARLLSSSAVCHVTRNENV</sequence>
<dbReference type="SUPFAM" id="SSF101148">
    <property type="entry name" value="Plant invertase/pectin methylesterase inhibitor"/>
    <property type="match status" value="1"/>
</dbReference>
<feature type="non-terminal residue" evidence="3">
    <location>
        <position position="1"/>
    </location>
</feature>
<comment type="caution">
    <text evidence="3">The sequence shown here is derived from an EMBL/GenBank/DDBJ whole genome shotgun (WGS) entry which is preliminary data.</text>
</comment>
<feature type="domain" description="Pectinesterase inhibitor" evidence="2">
    <location>
        <begin position="36"/>
        <end position="156"/>
    </location>
</feature>
<dbReference type="InterPro" id="IPR006501">
    <property type="entry name" value="Pectinesterase_inhib_dom"/>
</dbReference>
<accession>A0A5J9VTQ7</accession>